<evidence type="ECO:0000313" key="2">
    <source>
        <dbReference type="EMBL" id="KAF9890264.1"/>
    </source>
</evidence>
<comment type="caution">
    <text evidence="2">The sequence shown here is derived from an EMBL/GenBank/DDBJ whole genome shotgun (WGS) entry which is preliminary data.</text>
</comment>
<keyword evidence="3" id="KW-1185">Reference proteome</keyword>
<keyword evidence="1" id="KW-0812">Transmembrane</keyword>
<organism evidence="2 3">
    <name type="scientific">Aspergillus nanangensis</name>
    <dbReference type="NCBI Taxonomy" id="2582783"/>
    <lineage>
        <taxon>Eukaryota</taxon>
        <taxon>Fungi</taxon>
        <taxon>Dikarya</taxon>
        <taxon>Ascomycota</taxon>
        <taxon>Pezizomycotina</taxon>
        <taxon>Eurotiomycetes</taxon>
        <taxon>Eurotiomycetidae</taxon>
        <taxon>Eurotiales</taxon>
        <taxon>Aspergillaceae</taxon>
        <taxon>Aspergillus</taxon>
        <taxon>Aspergillus subgen. Circumdati</taxon>
    </lineage>
</organism>
<feature type="transmembrane region" description="Helical" evidence="1">
    <location>
        <begin position="20"/>
        <end position="42"/>
    </location>
</feature>
<reference evidence="2" key="2">
    <citation type="submission" date="2020-02" db="EMBL/GenBank/DDBJ databases">
        <authorList>
            <person name="Gilchrist C.L.M."/>
            <person name="Chooi Y.-H."/>
        </authorList>
    </citation>
    <scope>NUCLEOTIDE SEQUENCE</scope>
    <source>
        <strain evidence="2">MST-FP2251</strain>
    </source>
</reference>
<dbReference type="AlphaFoldDB" id="A0AAD4GU50"/>
<feature type="transmembrane region" description="Helical" evidence="1">
    <location>
        <begin position="92"/>
        <end position="117"/>
    </location>
</feature>
<keyword evidence="1" id="KW-0472">Membrane</keyword>
<accession>A0AAD4GU50</accession>
<reference evidence="2" key="1">
    <citation type="journal article" date="2019" name="Beilstein J. Org. Chem.">
        <title>Nanangenines: drimane sesquiterpenoids as the dominant metabolite cohort of a novel Australian fungus, Aspergillus nanangensis.</title>
        <authorList>
            <person name="Lacey H.J."/>
            <person name="Gilchrist C.L.M."/>
            <person name="Crombie A."/>
            <person name="Kalaitzis J.A."/>
            <person name="Vuong D."/>
            <person name="Rutledge P.J."/>
            <person name="Turner P."/>
            <person name="Pitt J.I."/>
            <person name="Lacey E."/>
            <person name="Chooi Y.H."/>
            <person name="Piggott A.M."/>
        </authorList>
    </citation>
    <scope>NUCLEOTIDE SEQUENCE</scope>
    <source>
        <strain evidence="2">MST-FP2251</strain>
    </source>
</reference>
<proteinExistence type="predicted"/>
<name>A0AAD4GU50_ASPNN</name>
<keyword evidence="1" id="KW-1133">Transmembrane helix</keyword>
<protein>
    <submittedName>
        <fullName evidence="2">Uncharacterized protein</fullName>
    </submittedName>
</protein>
<dbReference type="Proteomes" id="UP001194746">
    <property type="component" value="Unassembled WGS sequence"/>
</dbReference>
<dbReference type="EMBL" id="VCAU01000028">
    <property type="protein sequence ID" value="KAF9890264.1"/>
    <property type="molecule type" value="Genomic_DNA"/>
</dbReference>
<gene>
    <name evidence="2" type="ORF">FE257_006177</name>
</gene>
<evidence type="ECO:0000313" key="3">
    <source>
        <dbReference type="Proteomes" id="UP001194746"/>
    </source>
</evidence>
<evidence type="ECO:0000256" key="1">
    <source>
        <dbReference type="SAM" id="Phobius"/>
    </source>
</evidence>
<sequence length="561" mass="61587">MSALSIYKGFWIDRDSPAVTGATLTLSESHGTVLISFIAIFFRSVRRPPDGVHYQQQIILRNTHLPSSALWELIMVSFHWRQRAVHPYLRSIPLILITAVTIAGWAAAGILSASFLVPSRQNVLIDFSECGIYTTTSEEARVGREVYTRMARQAQDYSQRCYEGTMGSRGGCERFVTPSLPWAGSSSTTCPFQTDVCAGGEKGVHRMETELLDSHVDLGLNALPQDRVYYRRTATCVPLSIDQFTEFENSSDTGQLRQDFHLGGVQTVNAGRSNLTYSASVDGVGGYILGEIGTGSPMFIPGTNFSGSPVFTPIPPLTRDDAVVTLAFLSHNGVFYPEAVDDPIFSSHYQYNLTENVTYWYRDSPTAVLGCIEQHQICNAKEPGTRICTQPDRPDLSKETIGKLVDDLELNQRQAATAILLLFASTTFGIQDVIFGLGAGVLCAQESLAADNGNSALPDNQWIIESQNLFNITLANLQQVLVQYASPPIGMSGNWALVDPDPEYLYRETCGRQKVKATGSYQSFSVFRLALTLTNQRRYTSSEILGEESETGAAGMELGLI</sequence>